<protein>
    <submittedName>
        <fullName evidence="1">Uncharacterized protein</fullName>
    </submittedName>
</protein>
<sequence>MKSVGVGIGLQRRDRRLCVSNRPFACIWQKRPLFFLTLVSPLLFKNSAEKEETIFQNLQAVISRLPSFSTSLVHFVAY</sequence>
<keyword evidence="2" id="KW-1185">Reference proteome</keyword>
<evidence type="ECO:0000313" key="2">
    <source>
        <dbReference type="Proteomes" id="UP000824219"/>
    </source>
</evidence>
<name>A0A9D3N9X6_9TELE</name>
<dbReference type="EMBL" id="JAHKSW010000024">
    <property type="protein sequence ID" value="KAG7317205.1"/>
    <property type="molecule type" value="Genomic_DNA"/>
</dbReference>
<dbReference type="AlphaFoldDB" id="A0A9D3N9X6"/>
<comment type="caution">
    <text evidence="1">The sequence shown here is derived from an EMBL/GenBank/DDBJ whole genome shotgun (WGS) entry which is preliminary data.</text>
</comment>
<accession>A0A9D3N9X6</accession>
<dbReference type="Proteomes" id="UP000824219">
    <property type="component" value="Linkage Group LG24"/>
</dbReference>
<organism evidence="1 2">
    <name type="scientific">Hemibagrus wyckioides</name>
    <dbReference type="NCBI Taxonomy" id="337641"/>
    <lineage>
        <taxon>Eukaryota</taxon>
        <taxon>Metazoa</taxon>
        <taxon>Chordata</taxon>
        <taxon>Craniata</taxon>
        <taxon>Vertebrata</taxon>
        <taxon>Euteleostomi</taxon>
        <taxon>Actinopterygii</taxon>
        <taxon>Neopterygii</taxon>
        <taxon>Teleostei</taxon>
        <taxon>Ostariophysi</taxon>
        <taxon>Siluriformes</taxon>
        <taxon>Bagridae</taxon>
        <taxon>Hemibagrus</taxon>
    </lineage>
</organism>
<reference evidence="1 2" key="1">
    <citation type="submission" date="2021-06" db="EMBL/GenBank/DDBJ databases">
        <title>Chromosome-level genome assembly of the red-tail catfish (Hemibagrus wyckioides).</title>
        <authorList>
            <person name="Shao F."/>
        </authorList>
    </citation>
    <scope>NUCLEOTIDE SEQUENCE [LARGE SCALE GENOMIC DNA]</scope>
    <source>
        <strain evidence="1">EC202008001</strain>
        <tissue evidence="1">Blood</tissue>
    </source>
</reference>
<gene>
    <name evidence="1" type="ORF">KOW79_019503</name>
</gene>
<evidence type="ECO:0000313" key="1">
    <source>
        <dbReference type="EMBL" id="KAG7317205.1"/>
    </source>
</evidence>
<proteinExistence type="predicted"/>
<dbReference type="OrthoDB" id="10487815at2759"/>